<dbReference type="InParanoid" id="A0D4N2"/>
<proteinExistence type="predicted"/>
<sequence>MQNLILSGELKCKEHQKNKDNLNLAQHVQDDRQLRCDQCNFNGVCQIKLLDLEKFLLEFNNQIKIFTQEIENTKKMIMAAKKITELVSRIENELIEIEGRFLKKNQMNQNIQAYLNYNLDESRLKELLQYLKNCQIDDYKVKSNKSLLEKEVLQQRKCISALNIIQMAQEEINNILAYQATVSDEKEQTLSQVYLFDKQVEQDFDHTGLLLAVGSNRIESDDCYAQIWEIDGGVLRKSDSLKGHQREVKSLFFNKEDTLFTGSVDSTIKIWVKQQDTNKWDLKQDLNNFHSLAVNCIQLHYFDPKFFASGSEELIIWKKDLLQHGQWVQDSVFKNNKRIISALSFTDKGNLLIVGSDDRLIQILEFAHNQWKLKQKFDQSNKIMQIIPTYNRDFISFQIDGEYTFWKCKSENNELSWNQKKNKHGDQIKKLSVSLAKKLLSVTYEDKKNKLFQIELDGKLSEKQLDNNEGEIMIMSYMSPSKIVQQPINTMLGNRSQDGIFPNNIKDQFPQQNQQIFGGKQFQPQGAFYASMQGRQQGGAQGQQQNFTFFYQNQQNVKGTGGQTQTFPINFNPVRIQEMTIEQSKFVKVSKGKLQVYMERSKKI</sequence>
<feature type="repeat" description="WD" evidence="1">
    <location>
        <begin position="241"/>
        <end position="271"/>
    </location>
</feature>
<dbReference type="OMA" id="QIWEIDG"/>
<dbReference type="InterPro" id="IPR036322">
    <property type="entry name" value="WD40_repeat_dom_sf"/>
</dbReference>
<evidence type="ECO:0000256" key="1">
    <source>
        <dbReference type="PROSITE-ProRule" id="PRU00221"/>
    </source>
</evidence>
<keyword evidence="2" id="KW-0175">Coiled coil</keyword>
<gene>
    <name evidence="3" type="ORF">GSPATT00013446001</name>
</gene>
<dbReference type="Gene3D" id="2.130.10.10">
    <property type="entry name" value="YVTN repeat-like/Quinoprotein amine dehydrogenase"/>
    <property type="match status" value="1"/>
</dbReference>
<dbReference type="GeneID" id="5031189"/>
<organism evidence="3 4">
    <name type="scientific">Paramecium tetraurelia</name>
    <dbReference type="NCBI Taxonomy" id="5888"/>
    <lineage>
        <taxon>Eukaryota</taxon>
        <taxon>Sar</taxon>
        <taxon>Alveolata</taxon>
        <taxon>Ciliophora</taxon>
        <taxon>Intramacronucleata</taxon>
        <taxon>Oligohymenophorea</taxon>
        <taxon>Peniculida</taxon>
        <taxon>Parameciidae</taxon>
        <taxon>Paramecium</taxon>
    </lineage>
</organism>
<evidence type="ECO:0000313" key="3">
    <source>
        <dbReference type="EMBL" id="CAK77999.1"/>
    </source>
</evidence>
<keyword evidence="4" id="KW-1185">Reference proteome</keyword>
<dbReference type="InterPro" id="IPR001680">
    <property type="entry name" value="WD40_rpt"/>
</dbReference>
<accession>A0D4N2</accession>
<dbReference type="eggNOG" id="KOG0279">
    <property type="taxonomic scope" value="Eukaryota"/>
</dbReference>
<dbReference type="HOGENOM" id="CLU_452344_0_0_1"/>
<dbReference type="PROSITE" id="PS50294">
    <property type="entry name" value="WD_REPEATS_REGION"/>
    <property type="match status" value="1"/>
</dbReference>
<name>A0D4N2_PARTE</name>
<dbReference type="Proteomes" id="UP000000600">
    <property type="component" value="Unassembled WGS sequence"/>
</dbReference>
<evidence type="ECO:0000256" key="2">
    <source>
        <dbReference type="SAM" id="Coils"/>
    </source>
</evidence>
<dbReference type="PANTHER" id="PTHR19920:SF0">
    <property type="entry name" value="CYTOSOLIC IRON-SULFUR PROTEIN ASSEMBLY PROTEIN CIAO1-RELATED"/>
    <property type="match status" value="1"/>
</dbReference>
<dbReference type="AlphaFoldDB" id="A0D4N2"/>
<reference evidence="3 4" key="1">
    <citation type="journal article" date="2006" name="Nature">
        <title>Global trends of whole-genome duplications revealed by the ciliate Paramecium tetraurelia.</title>
        <authorList>
            <consortium name="Genoscope"/>
            <person name="Aury J.-M."/>
            <person name="Jaillon O."/>
            <person name="Duret L."/>
            <person name="Noel B."/>
            <person name="Jubin C."/>
            <person name="Porcel B.M."/>
            <person name="Segurens B."/>
            <person name="Daubin V."/>
            <person name="Anthouard V."/>
            <person name="Aiach N."/>
            <person name="Arnaiz O."/>
            <person name="Billaut A."/>
            <person name="Beisson J."/>
            <person name="Blanc I."/>
            <person name="Bouhouche K."/>
            <person name="Camara F."/>
            <person name="Duharcourt S."/>
            <person name="Guigo R."/>
            <person name="Gogendeau D."/>
            <person name="Katinka M."/>
            <person name="Keller A.-M."/>
            <person name="Kissmehl R."/>
            <person name="Klotz C."/>
            <person name="Koll F."/>
            <person name="Le Moue A."/>
            <person name="Lepere C."/>
            <person name="Malinsky S."/>
            <person name="Nowacki M."/>
            <person name="Nowak J.K."/>
            <person name="Plattner H."/>
            <person name="Poulain J."/>
            <person name="Ruiz F."/>
            <person name="Serrano V."/>
            <person name="Zagulski M."/>
            <person name="Dessen P."/>
            <person name="Betermier M."/>
            <person name="Weissenbach J."/>
            <person name="Scarpelli C."/>
            <person name="Schachter V."/>
            <person name="Sperling L."/>
            <person name="Meyer E."/>
            <person name="Cohen J."/>
            <person name="Wincker P."/>
        </authorList>
    </citation>
    <scope>NUCLEOTIDE SEQUENCE [LARGE SCALE GENOMIC DNA]</scope>
    <source>
        <strain evidence="3 4">Stock d4-2</strain>
    </source>
</reference>
<dbReference type="PROSITE" id="PS50082">
    <property type="entry name" value="WD_REPEATS_2"/>
    <property type="match status" value="1"/>
</dbReference>
<dbReference type="SUPFAM" id="SSF50978">
    <property type="entry name" value="WD40 repeat-like"/>
    <property type="match status" value="1"/>
</dbReference>
<dbReference type="OrthoDB" id="674604at2759"/>
<dbReference type="KEGG" id="ptm:GSPATT00013446001"/>
<feature type="coiled-coil region" evidence="2">
    <location>
        <begin position="56"/>
        <end position="100"/>
    </location>
</feature>
<dbReference type="InterPro" id="IPR015943">
    <property type="entry name" value="WD40/YVTN_repeat-like_dom_sf"/>
</dbReference>
<keyword evidence="1" id="KW-0853">WD repeat</keyword>
<dbReference type="RefSeq" id="XP_001445396.1">
    <property type="nucleotide sequence ID" value="XM_001445359.1"/>
</dbReference>
<dbReference type="PANTHER" id="PTHR19920">
    <property type="entry name" value="WD40 PROTEIN CIAO1"/>
    <property type="match status" value="1"/>
</dbReference>
<dbReference type="Pfam" id="PF00400">
    <property type="entry name" value="WD40"/>
    <property type="match status" value="2"/>
</dbReference>
<dbReference type="STRING" id="5888.A0D4N2"/>
<dbReference type="SMART" id="SM00320">
    <property type="entry name" value="WD40"/>
    <property type="match status" value="3"/>
</dbReference>
<protein>
    <submittedName>
        <fullName evidence="3">Uncharacterized protein</fullName>
    </submittedName>
</protein>
<evidence type="ECO:0000313" key="4">
    <source>
        <dbReference type="Proteomes" id="UP000000600"/>
    </source>
</evidence>
<dbReference type="EMBL" id="CT868296">
    <property type="protein sequence ID" value="CAK77999.1"/>
    <property type="molecule type" value="Genomic_DNA"/>
</dbReference>